<reference evidence="2" key="1">
    <citation type="submission" date="2018-06" db="EMBL/GenBank/DDBJ databases">
        <authorList>
            <person name="O'Rourke A."/>
        </authorList>
    </citation>
    <scope>NUCLEOTIDE SEQUENCE</scope>
    <source>
        <strain evidence="2">132550021-3</strain>
    </source>
</reference>
<dbReference type="AlphaFoldDB" id="A0AAW4QA70"/>
<feature type="compositionally biased region" description="Basic and acidic residues" evidence="1">
    <location>
        <begin position="255"/>
        <end position="299"/>
    </location>
</feature>
<sequence length="299" mass="29964">MRQRFMDSIPWTTLLVGVGVGTALAVAPRIAHADHKQSCYAGIVIVFDGAWHPGAVVGCRTVNISDSNNVVGAEVNLMVAQGTIRPRVQAVVGSTSVQALIGGGYDFASSKALVGVGATGDHWLAGVDKEIAGRWTAYGGASTLGRYHSNSRPADPAPAATPPTSNSDAPPPSGNNAPPSKPSPTPAPAPGASPSPGPTPAPTPSPGPSPSPAPSPSPSPTPTPAPTPTPTPSPSPVPSPCGSCHDGGHHHGHHHDHDHDHDHGGHHGGDHDHGGDGHHGGDHDHGGDGHHGGDHDHGG</sequence>
<evidence type="ECO:0000313" key="3">
    <source>
        <dbReference type="Proteomes" id="UP001199322"/>
    </source>
</evidence>
<dbReference type="PANTHER" id="PTHR48148:SF2">
    <property type="entry name" value="PA14 DOMAIN-CONTAINING PROTEIN"/>
    <property type="match status" value="1"/>
</dbReference>
<feature type="compositionally biased region" description="Pro residues" evidence="1">
    <location>
        <begin position="169"/>
        <end position="239"/>
    </location>
</feature>
<feature type="non-terminal residue" evidence="2">
    <location>
        <position position="299"/>
    </location>
</feature>
<name>A0AAW4QA70_RALPI</name>
<dbReference type="EMBL" id="QGBI01000017">
    <property type="protein sequence ID" value="MBX3891789.1"/>
    <property type="molecule type" value="Genomic_DNA"/>
</dbReference>
<accession>A0AAW4QA70</accession>
<dbReference type="Proteomes" id="UP001199322">
    <property type="component" value="Unassembled WGS sequence"/>
</dbReference>
<evidence type="ECO:0000256" key="1">
    <source>
        <dbReference type="SAM" id="MobiDB-lite"/>
    </source>
</evidence>
<feature type="region of interest" description="Disordered" evidence="1">
    <location>
        <begin position="147"/>
        <end position="299"/>
    </location>
</feature>
<comment type="caution">
    <text evidence="2">The sequence shown here is derived from an EMBL/GenBank/DDBJ whole genome shotgun (WGS) entry which is preliminary data.</text>
</comment>
<dbReference type="PANTHER" id="PTHR48148">
    <property type="entry name" value="KERATINOCYTE PROLINE-RICH PROTEIN"/>
    <property type="match status" value="1"/>
</dbReference>
<dbReference type="PRINTS" id="PR01217">
    <property type="entry name" value="PRICHEXTENSN"/>
</dbReference>
<proteinExistence type="predicted"/>
<gene>
    <name evidence="2" type="ORF">DEE74_18160</name>
</gene>
<protein>
    <submittedName>
        <fullName evidence="2">Uncharacterized protein</fullName>
    </submittedName>
</protein>
<organism evidence="2 3">
    <name type="scientific">Ralstonia pickettii</name>
    <name type="common">Burkholderia pickettii</name>
    <dbReference type="NCBI Taxonomy" id="329"/>
    <lineage>
        <taxon>Bacteria</taxon>
        <taxon>Pseudomonadati</taxon>
        <taxon>Pseudomonadota</taxon>
        <taxon>Betaproteobacteria</taxon>
        <taxon>Burkholderiales</taxon>
        <taxon>Burkholderiaceae</taxon>
        <taxon>Ralstonia</taxon>
    </lineage>
</organism>
<evidence type="ECO:0000313" key="2">
    <source>
        <dbReference type="EMBL" id="MBX3891789.1"/>
    </source>
</evidence>
<dbReference type="RefSeq" id="WP_182557473.1">
    <property type="nucleotide sequence ID" value="NZ_QGBI01000017.1"/>
</dbReference>